<dbReference type="EC" id="2.3.2.27" evidence="15"/>
<accession>A0A9P6T867</accession>
<keyword evidence="19" id="KW-1185">Reference proteome</keyword>
<dbReference type="GO" id="GO:0061630">
    <property type="term" value="F:ubiquitin protein ligase activity"/>
    <property type="evidence" value="ECO:0007669"/>
    <property type="project" value="UniProtKB-UniRule"/>
</dbReference>
<dbReference type="InterPro" id="IPR024977">
    <property type="entry name" value="Apc4-like_WD40_dom"/>
</dbReference>
<protein>
    <recommendedName>
        <fullName evidence="15">Pre-mRNA-processing factor 19</fullName>
        <ecNumber evidence="15">2.3.2.27</ecNumber>
    </recommendedName>
</protein>
<evidence type="ECO:0000256" key="14">
    <source>
        <dbReference type="PROSITE-ProRule" id="PRU00221"/>
    </source>
</evidence>
<reference evidence="18" key="1">
    <citation type="submission" date="2013-11" db="EMBL/GenBank/DDBJ databases">
        <title>Genome sequence of the fusiform rust pathogen reveals effectors for host alternation and coevolution with pine.</title>
        <authorList>
            <consortium name="DOE Joint Genome Institute"/>
            <person name="Smith K."/>
            <person name="Pendleton A."/>
            <person name="Kubisiak T."/>
            <person name="Anderson C."/>
            <person name="Salamov A."/>
            <person name="Aerts A."/>
            <person name="Riley R."/>
            <person name="Clum A."/>
            <person name="Lindquist E."/>
            <person name="Ence D."/>
            <person name="Campbell M."/>
            <person name="Kronenberg Z."/>
            <person name="Feau N."/>
            <person name="Dhillon B."/>
            <person name="Hamelin R."/>
            <person name="Burleigh J."/>
            <person name="Smith J."/>
            <person name="Yandell M."/>
            <person name="Nelson C."/>
            <person name="Grigoriev I."/>
            <person name="Davis J."/>
        </authorList>
    </citation>
    <scope>NUCLEOTIDE SEQUENCE</scope>
    <source>
        <strain evidence="18">G11</strain>
    </source>
</reference>
<dbReference type="Proteomes" id="UP000886653">
    <property type="component" value="Unassembled WGS sequence"/>
</dbReference>
<keyword evidence="7 15" id="KW-0747">Spliceosome</keyword>
<dbReference type="Gene3D" id="2.130.10.10">
    <property type="entry name" value="YVTN repeat-like/Quinoprotein amine dehydrogenase"/>
    <property type="match status" value="1"/>
</dbReference>
<comment type="caution">
    <text evidence="18">The sequence shown here is derived from an EMBL/GenBank/DDBJ whole genome shotgun (WGS) entry which is preliminary data.</text>
</comment>
<keyword evidence="12 15" id="KW-0234">DNA repair</keyword>
<dbReference type="PANTHER" id="PTHR43995:SF1">
    <property type="entry name" value="PRE-MRNA-PROCESSING FACTOR 19"/>
    <property type="match status" value="1"/>
</dbReference>
<evidence type="ECO:0000256" key="1">
    <source>
        <dbReference type="ARBA" id="ARBA00004123"/>
    </source>
</evidence>
<dbReference type="InterPro" id="IPR038959">
    <property type="entry name" value="Prp19"/>
</dbReference>
<keyword evidence="10 15" id="KW-0833">Ubl conjugation pathway</keyword>
<name>A0A9P6T867_9BASI</name>
<evidence type="ECO:0000313" key="18">
    <source>
        <dbReference type="EMBL" id="KAG0142777.1"/>
    </source>
</evidence>
<dbReference type="InterPro" id="IPR015943">
    <property type="entry name" value="WD40/YVTN_repeat-like_dom_sf"/>
</dbReference>
<feature type="repeat" description="WD" evidence="14">
    <location>
        <begin position="310"/>
        <end position="351"/>
    </location>
</feature>
<dbReference type="EMBL" id="MU167338">
    <property type="protein sequence ID" value="KAG0142777.1"/>
    <property type="molecule type" value="Genomic_DNA"/>
</dbReference>
<gene>
    <name evidence="18" type="ORF">CROQUDRAFT_662100</name>
</gene>
<comment type="similarity">
    <text evidence="3 15">Belongs to the WD repeat PRP19 family.</text>
</comment>
<dbReference type="GO" id="GO:0005737">
    <property type="term" value="C:cytoplasm"/>
    <property type="evidence" value="ECO:0007669"/>
    <property type="project" value="TreeGrafter"/>
</dbReference>
<evidence type="ECO:0000256" key="6">
    <source>
        <dbReference type="ARBA" id="ARBA00022679"/>
    </source>
</evidence>
<keyword evidence="5 15" id="KW-0507">mRNA processing</keyword>
<dbReference type="Pfam" id="PF00400">
    <property type="entry name" value="WD40"/>
    <property type="match status" value="2"/>
</dbReference>
<comment type="subunit">
    <text evidence="15">Homotetramer.</text>
</comment>
<feature type="domain" description="U-box" evidence="17">
    <location>
        <begin position="1"/>
        <end position="71"/>
    </location>
</feature>
<comment type="function">
    <text evidence="15">Ubiquitin-protein ligase which is mainly involved pre-mRNA splicing and DNA repair. Required for pre-mRNA splicing as component of the spliceosome.</text>
</comment>
<comment type="catalytic activity">
    <reaction evidence="15">
        <text>S-ubiquitinyl-[E2 ubiquitin-conjugating enzyme]-L-cysteine + [acceptor protein]-L-lysine = [E2 ubiquitin-conjugating enzyme]-L-cysteine + N(6)-ubiquitinyl-[acceptor protein]-L-lysine.</text>
        <dbReference type="EC" id="2.3.2.27"/>
    </reaction>
</comment>
<dbReference type="GO" id="GO:0006281">
    <property type="term" value="P:DNA repair"/>
    <property type="evidence" value="ECO:0007669"/>
    <property type="project" value="UniProtKB-KW"/>
</dbReference>
<dbReference type="SMART" id="SM00504">
    <property type="entry name" value="Ubox"/>
    <property type="match status" value="1"/>
</dbReference>
<dbReference type="PROSITE" id="PS51698">
    <property type="entry name" value="U_BOX"/>
    <property type="match status" value="1"/>
</dbReference>
<evidence type="ECO:0000256" key="13">
    <source>
        <dbReference type="ARBA" id="ARBA00023242"/>
    </source>
</evidence>
<feature type="repeat" description="WD" evidence="14">
    <location>
        <begin position="367"/>
        <end position="401"/>
    </location>
</feature>
<dbReference type="SUPFAM" id="SSF50978">
    <property type="entry name" value="WD40 repeat-like"/>
    <property type="match status" value="1"/>
</dbReference>
<dbReference type="GO" id="GO:0071006">
    <property type="term" value="C:U2-type catalytic step 1 spliceosome"/>
    <property type="evidence" value="ECO:0007669"/>
    <property type="project" value="TreeGrafter"/>
</dbReference>
<evidence type="ECO:0000256" key="2">
    <source>
        <dbReference type="ARBA" id="ARBA00004906"/>
    </source>
</evidence>
<dbReference type="InterPro" id="IPR003613">
    <property type="entry name" value="Ubox_domain"/>
</dbReference>
<keyword evidence="11 15" id="KW-0508">mRNA splicing</keyword>
<dbReference type="Pfam" id="PF12894">
    <property type="entry name" value="ANAPC4_WD40"/>
    <property type="match status" value="1"/>
</dbReference>
<dbReference type="CDD" id="cd00200">
    <property type="entry name" value="WD40"/>
    <property type="match status" value="1"/>
</dbReference>
<evidence type="ECO:0000256" key="5">
    <source>
        <dbReference type="ARBA" id="ARBA00022664"/>
    </source>
</evidence>
<comment type="subcellular location">
    <subcellularLocation>
        <location evidence="1 15">Nucleus</location>
    </subcellularLocation>
</comment>
<keyword evidence="4 14" id="KW-0853">WD repeat</keyword>
<dbReference type="FunFam" id="3.30.40.10:FF:000027">
    <property type="entry name" value="Pre-mRNA-processing factor 19, putative"/>
    <property type="match status" value="1"/>
</dbReference>
<dbReference type="OrthoDB" id="687049at2759"/>
<dbReference type="GO" id="GO:0000398">
    <property type="term" value="P:mRNA splicing, via spliceosome"/>
    <property type="evidence" value="ECO:0007669"/>
    <property type="project" value="InterPro"/>
</dbReference>
<dbReference type="PANTHER" id="PTHR43995">
    <property type="entry name" value="PRE-MRNA-PROCESSING FACTOR 19"/>
    <property type="match status" value="1"/>
</dbReference>
<dbReference type="InterPro" id="IPR013915">
    <property type="entry name" value="Prp19_cc"/>
</dbReference>
<evidence type="ECO:0000256" key="11">
    <source>
        <dbReference type="ARBA" id="ARBA00023187"/>
    </source>
</evidence>
<keyword evidence="13 15" id="KW-0539">Nucleus</keyword>
<dbReference type="CDD" id="cd16656">
    <property type="entry name" value="RING-Ubox_PRP19"/>
    <property type="match status" value="1"/>
</dbReference>
<evidence type="ECO:0000256" key="3">
    <source>
        <dbReference type="ARBA" id="ARBA00006388"/>
    </source>
</evidence>
<keyword evidence="9 15" id="KW-0227">DNA damage</keyword>
<feature type="region of interest" description="Disordered" evidence="16">
    <location>
        <begin position="144"/>
        <end position="169"/>
    </location>
</feature>
<evidence type="ECO:0000256" key="10">
    <source>
        <dbReference type="ARBA" id="ARBA00022786"/>
    </source>
</evidence>
<dbReference type="InterPro" id="IPR055340">
    <property type="entry name" value="RING-Ubox_PRP19"/>
</dbReference>
<dbReference type="AlphaFoldDB" id="A0A9P6T867"/>
<evidence type="ECO:0000256" key="16">
    <source>
        <dbReference type="SAM" id="MobiDB-lite"/>
    </source>
</evidence>
<dbReference type="SMART" id="SM00320">
    <property type="entry name" value="WD40"/>
    <property type="match status" value="7"/>
</dbReference>
<comment type="pathway">
    <text evidence="2 15">Protein modification; protein ubiquitination.</text>
</comment>
<evidence type="ECO:0000256" key="9">
    <source>
        <dbReference type="ARBA" id="ARBA00022763"/>
    </source>
</evidence>
<dbReference type="GO" id="GO:0000974">
    <property type="term" value="C:Prp19 complex"/>
    <property type="evidence" value="ECO:0007669"/>
    <property type="project" value="UniProtKB-UniRule"/>
</dbReference>
<evidence type="ECO:0000259" key="17">
    <source>
        <dbReference type="PROSITE" id="PS51698"/>
    </source>
</evidence>
<sequence>MFCAISGVSPLQPVLSVKSGYVYERKLIEKYLKENDGKDPTTGDTLELSDLVEVKTVPSAPAPPPRPPSLSSVPALLHVLQNEWEAGMLECYELRKQNASLRQELSHALYKEDASMRVLARVMRERDEAREALGSVQSSLGAANLGANNSAQADTEMNDGERPGTGLGDEVLERIDSTSKALSATRKKRKVPPGYATPAALKAYAQQTLIPSLHSTKPPGLTCLQVTGENDSLIVSGGMDKTIQIYHRETEKVVATLKGATKKITCLVVVGGAEATVESLPKLIAGACDKKIIFWAPGDKKMAYVTTKTLSNHTAEVTGLDLHPSGTLLLSGSLDGTWAIHDLQHASGTPTTLITVSLDDVPAGVGVSSVQWHPDGVILAVGLTDSSIKIFDAKTSACAANFPGHADVGGGSIRSLSFSENGYSLASLSAQATAIKLWDLRKLTNYHTISLPEAYQANLVRWDPSAQFLAVVGNDLRVWQNKTWEQLIVYDSNTAELTGVNFVKQGKEIVVGGMDRTVTILAGPAAEETK</sequence>
<evidence type="ECO:0000256" key="8">
    <source>
        <dbReference type="ARBA" id="ARBA00022737"/>
    </source>
</evidence>
<evidence type="ECO:0000256" key="12">
    <source>
        <dbReference type="ARBA" id="ARBA00023204"/>
    </source>
</evidence>
<dbReference type="PROSITE" id="PS50082">
    <property type="entry name" value="WD_REPEATS_2"/>
    <property type="match status" value="2"/>
</dbReference>
<dbReference type="Gene3D" id="3.30.40.10">
    <property type="entry name" value="Zinc/RING finger domain, C3HC4 (zinc finger)"/>
    <property type="match status" value="1"/>
</dbReference>
<organism evidence="18 19">
    <name type="scientific">Cronartium quercuum f. sp. fusiforme G11</name>
    <dbReference type="NCBI Taxonomy" id="708437"/>
    <lineage>
        <taxon>Eukaryota</taxon>
        <taxon>Fungi</taxon>
        <taxon>Dikarya</taxon>
        <taxon>Basidiomycota</taxon>
        <taxon>Pucciniomycotina</taxon>
        <taxon>Pucciniomycetes</taxon>
        <taxon>Pucciniales</taxon>
        <taxon>Coleosporiaceae</taxon>
        <taxon>Cronartium</taxon>
    </lineage>
</organism>
<dbReference type="InterPro" id="IPR001680">
    <property type="entry name" value="WD40_rpt"/>
</dbReference>
<evidence type="ECO:0000313" key="19">
    <source>
        <dbReference type="Proteomes" id="UP000886653"/>
    </source>
</evidence>
<keyword evidence="6 15" id="KW-0808">Transferase</keyword>
<dbReference type="SUPFAM" id="SSF57850">
    <property type="entry name" value="RING/U-box"/>
    <property type="match status" value="1"/>
</dbReference>
<proteinExistence type="inferred from homology"/>
<dbReference type="Pfam" id="PF08606">
    <property type="entry name" value="Prp19"/>
    <property type="match status" value="1"/>
</dbReference>
<keyword evidence="8" id="KW-0677">Repeat</keyword>
<dbReference type="GO" id="GO:0070534">
    <property type="term" value="P:protein K63-linked ubiquitination"/>
    <property type="evidence" value="ECO:0007669"/>
    <property type="project" value="UniProtKB-UniRule"/>
</dbReference>
<dbReference type="InterPro" id="IPR036322">
    <property type="entry name" value="WD40_repeat_dom_sf"/>
</dbReference>
<evidence type="ECO:0000256" key="7">
    <source>
        <dbReference type="ARBA" id="ARBA00022728"/>
    </source>
</evidence>
<evidence type="ECO:0000256" key="4">
    <source>
        <dbReference type="ARBA" id="ARBA00022574"/>
    </source>
</evidence>
<dbReference type="InterPro" id="IPR013083">
    <property type="entry name" value="Znf_RING/FYVE/PHD"/>
</dbReference>
<evidence type="ECO:0000256" key="15">
    <source>
        <dbReference type="RuleBase" id="RU367101"/>
    </source>
</evidence>